<gene>
    <name evidence="1" type="ORF">AM2010_170</name>
</gene>
<reference evidence="1 2" key="1">
    <citation type="submission" date="2015-06" db="EMBL/GenBank/DDBJ databases">
        <authorList>
            <person name="Kim K.M."/>
        </authorList>
    </citation>
    <scope>NUCLEOTIDE SEQUENCE [LARGE SCALE GENOMIC DNA]</scope>
    <source>
        <strain evidence="1 2">KCTC 22370</strain>
    </source>
</reference>
<dbReference type="PATRIC" id="fig|543877.4.peg.171"/>
<evidence type="ECO:0000313" key="1">
    <source>
        <dbReference type="EMBL" id="AKM06259.1"/>
    </source>
</evidence>
<name>A0A0G3X6M6_9SPHN</name>
<accession>A0A0G3X6M6</accession>
<protein>
    <submittedName>
        <fullName evidence="1">Uncharacterized protein</fullName>
    </submittedName>
</protein>
<dbReference type="EMBL" id="CP011805">
    <property type="protein sequence ID" value="AKM06259.1"/>
    <property type="molecule type" value="Genomic_DNA"/>
</dbReference>
<dbReference type="Proteomes" id="UP000037643">
    <property type="component" value="Chromosome"/>
</dbReference>
<dbReference type="KEGG" id="amx:AM2010_170"/>
<proteinExistence type="predicted"/>
<organism evidence="1 2">
    <name type="scientific">Pelagerythrobacter marensis</name>
    <dbReference type="NCBI Taxonomy" id="543877"/>
    <lineage>
        <taxon>Bacteria</taxon>
        <taxon>Pseudomonadati</taxon>
        <taxon>Pseudomonadota</taxon>
        <taxon>Alphaproteobacteria</taxon>
        <taxon>Sphingomonadales</taxon>
        <taxon>Erythrobacteraceae</taxon>
        <taxon>Pelagerythrobacter</taxon>
    </lineage>
</organism>
<keyword evidence="2" id="KW-1185">Reference proteome</keyword>
<evidence type="ECO:0000313" key="2">
    <source>
        <dbReference type="Proteomes" id="UP000037643"/>
    </source>
</evidence>
<dbReference type="AlphaFoldDB" id="A0A0G3X6M6"/>
<sequence>MGPCRKMVFAGGACGVEAVGGSVDDFGPALGFHPRKRRLHLRQPLGRMGFPRLDLADDLERLARAVRLGRVAGEALVGEVGVVLERAGRLDDIDALPALALGQFTPPDRRVDRTGKVNPRQLSVGVVGGEAGREQVARREIGAGAVVERPEALRA</sequence>